<evidence type="ECO:0000259" key="10">
    <source>
        <dbReference type="PROSITE" id="PS51898"/>
    </source>
</evidence>
<dbReference type="PROSITE" id="PS51900">
    <property type="entry name" value="CB"/>
    <property type="match status" value="1"/>
</dbReference>
<keyword evidence="7" id="KW-0233">DNA recombination</keyword>
<dbReference type="RefSeq" id="WP_069643917.1">
    <property type="nucleotide sequence ID" value="NZ_MIJE01000033.1"/>
</dbReference>
<evidence type="ECO:0000256" key="5">
    <source>
        <dbReference type="ARBA" id="ARBA00022908"/>
    </source>
</evidence>
<evidence type="ECO:0000256" key="3">
    <source>
        <dbReference type="ARBA" id="ARBA00022618"/>
    </source>
</evidence>
<dbReference type="GO" id="GO:0015074">
    <property type="term" value="P:DNA integration"/>
    <property type="evidence" value="ECO:0007669"/>
    <property type="project" value="UniProtKB-KW"/>
</dbReference>
<keyword evidence="6 9" id="KW-0238">DNA-binding</keyword>
<dbReference type="PANTHER" id="PTHR30349">
    <property type="entry name" value="PHAGE INTEGRASE-RELATED"/>
    <property type="match status" value="1"/>
</dbReference>
<dbReference type="InterPro" id="IPR011010">
    <property type="entry name" value="DNA_brk_join_enz"/>
</dbReference>
<dbReference type="EMBL" id="MIJE01000033">
    <property type="protein sequence ID" value="OEF95997.1"/>
    <property type="molecule type" value="Genomic_DNA"/>
</dbReference>
<gene>
    <name evidence="12" type="ORF">BHF68_09610</name>
</gene>
<evidence type="ECO:0000313" key="13">
    <source>
        <dbReference type="Proteomes" id="UP000094296"/>
    </source>
</evidence>
<dbReference type="STRING" id="766136.BHF68_09610"/>
<dbReference type="PANTHER" id="PTHR30349:SF77">
    <property type="entry name" value="TYROSINE RECOMBINASE XERC"/>
    <property type="match status" value="1"/>
</dbReference>
<keyword evidence="4" id="KW-0159">Chromosome partition</keyword>
<dbReference type="PROSITE" id="PS51898">
    <property type="entry name" value="TYR_RECOMBINASE"/>
    <property type="match status" value="1"/>
</dbReference>
<dbReference type="InterPro" id="IPR013762">
    <property type="entry name" value="Integrase-like_cat_sf"/>
</dbReference>
<dbReference type="Pfam" id="PF00589">
    <property type="entry name" value="Phage_integrase"/>
    <property type="match status" value="1"/>
</dbReference>
<dbReference type="Gene3D" id="1.10.443.10">
    <property type="entry name" value="Intergrase catalytic core"/>
    <property type="match status" value="1"/>
</dbReference>
<comment type="caution">
    <text evidence="12">The sequence shown here is derived from an EMBL/GenBank/DDBJ whole genome shotgun (WGS) entry which is preliminary data.</text>
</comment>
<proteinExistence type="predicted"/>
<dbReference type="GO" id="GO:0005737">
    <property type="term" value="C:cytoplasm"/>
    <property type="evidence" value="ECO:0007669"/>
    <property type="project" value="UniProtKB-SubCell"/>
</dbReference>
<organism evidence="12 13">
    <name type="scientific">Desulfuribacillus alkaliarsenatis</name>
    <dbReference type="NCBI Taxonomy" id="766136"/>
    <lineage>
        <taxon>Bacteria</taxon>
        <taxon>Bacillati</taxon>
        <taxon>Bacillota</taxon>
        <taxon>Desulfuribacillia</taxon>
        <taxon>Desulfuribacillales</taxon>
        <taxon>Desulfuribacillaceae</taxon>
        <taxon>Desulfuribacillus</taxon>
    </lineage>
</organism>
<dbReference type="OrthoDB" id="283809at2"/>
<feature type="domain" description="Tyr recombinase" evidence="10">
    <location>
        <begin position="141"/>
        <end position="336"/>
    </location>
</feature>
<dbReference type="InterPro" id="IPR044068">
    <property type="entry name" value="CB"/>
</dbReference>
<dbReference type="GO" id="GO:0006310">
    <property type="term" value="P:DNA recombination"/>
    <property type="evidence" value="ECO:0007669"/>
    <property type="project" value="UniProtKB-KW"/>
</dbReference>
<keyword evidence="2" id="KW-0963">Cytoplasm</keyword>
<evidence type="ECO:0000256" key="4">
    <source>
        <dbReference type="ARBA" id="ARBA00022829"/>
    </source>
</evidence>
<name>A0A1E5FZJ2_9FIRM</name>
<keyword evidence="3" id="KW-0132">Cell division</keyword>
<evidence type="ECO:0000256" key="6">
    <source>
        <dbReference type="ARBA" id="ARBA00023125"/>
    </source>
</evidence>
<dbReference type="InterPro" id="IPR010998">
    <property type="entry name" value="Integrase_recombinase_N"/>
</dbReference>
<evidence type="ECO:0000256" key="9">
    <source>
        <dbReference type="PROSITE-ProRule" id="PRU01248"/>
    </source>
</evidence>
<evidence type="ECO:0000313" key="12">
    <source>
        <dbReference type="EMBL" id="OEF95997.1"/>
    </source>
</evidence>
<evidence type="ECO:0000256" key="1">
    <source>
        <dbReference type="ARBA" id="ARBA00004496"/>
    </source>
</evidence>
<dbReference type="InterPro" id="IPR002104">
    <property type="entry name" value="Integrase_catalytic"/>
</dbReference>
<sequence>MSDFLNKLSIKQQRVFNNLIKELPAFCEIVVTTKFVIEGRLRSTIIHYMRDWHLFFQYCVEHLEQFQGKKIKELTNEDINSITYDNLVYFEQWLLNDRNVVKSTQSRRRSAIKVLFNTLYKKNILKQDPTIQYDKLKINKQGIIALAPHEQVSLLDAIESGYGLTDKEKKSRTEFSIARDLALITLLLDTGLRIGEVYTLNRKNFNFDNMEISVLGKGAKVRTVVFSSDTKTSLLAYLKHPTRLSKQIIDKEAIFLNRDYDRLSIRGMQKIVKKYASAIGKYNITPHKLRSSAGLSLYEATGDIRVVAAQLGHEDISVTAKKYVDASKHKLHDAIRKRGSLR</sequence>
<dbReference type="InterPro" id="IPR050090">
    <property type="entry name" value="Tyrosine_recombinase_XerCD"/>
</dbReference>
<evidence type="ECO:0000259" key="11">
    <source>
        <dbReference type="PROSITE" id="PS51900"/>
    </source>
</evidence>
<dbReference type="GO" id="GO:0003677">
    <property type="term" value="F:DNA binding"/>
    <property type="evidence" value="ECO:0007669"/>
    <property type="project" value="UniProtKB-UniRule"/>
</dbReference>
<accession>A0A1E5FZJ2</accession>
<keyword evidence="5" id="KW-0229">DNA integration</keyword>
<dbReference type="SUPFAM" id="SSF56349">
    <property type="entry name" value="DNA breaking-rejoining enzymes"/>
    <property type="match status" value="1"/>
</dbReference>
<protein>
    <recommendedName>
        <fullName evidence="14">Integrase</fullName>
    </recommendedName>
</protein>
<feature type="domain" description="Core-binding (CB)" evidence="11">
    <location>
        <begin position="31"/>
        <end position="120"/>
    </location>
</feature>
<keyword evidence="8" id="KW-0131">Cell cycle</keyword>
<comment type="subcellular location">
    <subcellularLocation>
        <location evidence="1">Cytoplasm</location>
    </subcellularLocation>
</comment>
<evidence type="ECO:0000256" key="8">
    <source>
        <dbReference type="ARBA" id="ARBA00023306"/>
    </source>
</evidence>
<dbReference type="Proteomes" id="UP000094296">
    <property type="component" value="Unassembled WGS sequence"/>
</dbReference>
<evidence type="ECO:0008006" key="14">
    <source>
        <dbReference type="Google" id="ProtNLM"/>
    </source>
</evidence>
<dbReference type="GO" id="GO:0007059">
    <property type="term" value="P:chromosome segregation"/>
    <property type="evidence" value="ECO:0007669"/>
    <property type="project" value="UniProtKB-KW"/>
</dbReference>
<reference evidence="12 13" key="1">
    <citation type="submission" date="2016-09" db="EMBL/GenBank/DDBJ databases">
        <title>Draft genome sequence for the type strain of Desulfuribacillus alkaliarsenatis AHT28, an obligately anaerobic, sulfidogenic bacterium isolated from Russian soda lake sediments.</title>
        <authorList>
            <person name="Abin C.A."/>
            <person name="Hollibaugh J.T."/>
        </authorList>
    </citation>
    <scope>NUCLEOTIDE SEQUENCE [LARGE SCALE GENOMIC DNA]</scope>
    <source>
        <strain evidence="12 13">AHT28</strain>
    </source>
</reference>
<dbReference type="AlphaFoldDB" id="A0A1E5FZJ2"/>
<evidence type="ECO:0000256" key="7">
    <source>
        <dbReference type="ARBA" id="ARBA00023172"/>
    </source>
</evidence>
<keyword evidence="13" id="KW-1185">Reference proteome</keyword>
<dbReference type="Gene3D" id="1.10.150.130">
    <property type="match status" value="1"/>
</dbReference>
<dbReference type="GO" id="GO:0051301">
    <property type="term" value="P:cell division"/>
    <property type="evidence" value="ECO:0007669"/>
    <property type="project" value="UniProtKB-KW"/>
</dbReference>
<evidence type="ECO:0000256" key="2">
    <source>
        <dbReference type="ARBA" id="ARBA00022490"/>
    </source>
</evidence>